<keyword evidence="2" id="KW-1185">Reference proteome</keyword>
<name>A0ABQ7BR66_BRACR</name>
<comment type="caution">
    <text evidence="1">The sequence shown here is derived from an EMBL/GenBank/DDBJ whole genome shotgun (WGS) entry which is preliminary data.</text>
</comment>
<dbReference type="EMBL" id="QGKV02001507">
    <property type="protein sequence ID" value="KAF3534621.1"/>
    <property type="molecule type" value="Genomic_DNA"/>
</dbReference>
<evidence type="ECO:0000313" key="1">
    <source>
        <dbReference type="EMBL" id="KAF3534621.1"/>
    </source>
</evidence>
<evidence type="ECO:0000313" key="2">
    <source>
        <dbReference type="Proteomes" id="UP000266723"/>
    </source>
</evidence>
<dbReference type="PANTHER" id="PTHR47858">
    <property type="entry name" value="HALOACID DEHALOGENASE-LIKE HYDROLASE (HAD) SUPERFAMILY PROTEIN"/>
    <property type="match status" value="1"/>
</dbReference>
<proteinExistence type="predicted"/>
<gene>
    <name evidence="1" type="ORF">DY000_02043471</name>
</gene>
<reference evidence="1 2" key="1">
    <citation type="journal article" date="2020" name="BMC Genomics">
        <title>Intraspecific diversification of the crop wild relative Brassica cretica Lam. using demographic model selection.</title>
        <authorList>
            <person name="Kioukis A."/>
            <person name="Michalopoulou V.A."/>
            <person name="Briers L."/>
            <person name="Pirintsos S."/>
            <person name="Studholme D.J."/>
            <person name="Pavlidis P."/>
            <person name="Sarris P.F."/>
        </authorList>
    </citation>
    <scope>NUCLEOTIDE SEQUENCE [LARGE SCALE GENOMIC DNA]</scope>
    <source>
        <strain evidence="2">cv. PFS-1207/04</strain>
    </source>
</reference>
<protein>
    <submittedName>
        <fullName evidence="1">Uncharacterized protein</fullName>
    </submittedName>
</protein>
<dbReference type="Proteomes" id="UP000266723">
    <property type="component" value="Unassembled WGS sequence"/>
</dbReference>
<dbReference type="PANTHER" id="PTHR47858:SF2">
    <property type="entry name" value="HALOACID DEHALOGENASE-LIKE HYDROLASE (HAD) SUPERFAMILY PROTEIN"/>
    <property type="match status" value="1"/>
</dbReference>
<accession>A0ABQ7BR66</accession>
<sequence>MPTLEVLRTTPVMASPAFKDELSLLAVLFRSTSSSSAALTWARLSASSSCEELCFWFWSKLTLMGFTLKPNKLFTEEVFGAEISGMRNWKMGFLPGIRYAMKPDEAYGLVFSWDNVVAVVSEENDMESIAHCFLSAAVRVNANPNQFSLRDVVEKFRTLSDRKPSKCVVFEDDPSDITAAHNCTMMAGSSAAPRVKHPALERRAASAHARGFTIPRCLTLREPSSSLFVHAGTAPRVSHPELRRRWLFFFVRAGSRSRIARPRVGAHRRLFLARLRG</sequence>
<organism evidence="1 2">
    <name type="scientific">Brassica cretica</name>
    <name type="common">Mustard</name>
    <dbReference type="NCBI Taxonomy" id="69181"/>
    <lineage>
        <taxon>Eukaryota</taxon>
        <taxon>Viridiplantae</taxon>
        <taxon>Streptophyta</taxon>
        <taxon>Embryophyta</taxon>
        <taxon>Tracheophyta</taxon>
        <taxon>Spermatophyta</taxon>
        <taxon>Magnoliopsida</taxon>
        <taxon>eudicotyledons</taxon>
        <taxon>Gunneridae</taxon>
        <taxon>Pentapetalae</taxon>
        <taxon>rosids</taxon>
        <taxon>malvids</taxon>
        <taxon>Brassicales</taxon>
        <taxon>Brassicaceae</taxon>
        <taxon>Brassiceae</taxon>
        <taxon>Brassica</taxon>
    </lineage>
</organism>